<evidence type="ECO:0000259" key="8">
    <source>
        <dbReference type="Pfam" id="PF13354"/>
    </source>
</evidence>
<dbReference type="PANTHER" id="PTHR35333:SF3">
    <property type="entry name" value="BETA-LACTAMASE-TYPE TRANSPEPTIDASE FOLD CONTAINING PROTEIN"/>
    <property type="match status" value="1"/>
</dbReference>
<dbReference type="EMBL" id="BAAADS010000025">
    <property type="protein sequence ID" value="GAA0614777.1"/>
    <property type="molecule type" value="Genomic_DNA"/>
</dbReference>
<evidence type="ECO:0000256" key="6">
    <source>
        <dbReference type="RuleBase" id="RU361140"/>
    </source>
</evidence>
<reference evidence="9 10" key="1">
    <citation type="journal article" date="2019" name="Int. J. Syst. Evol. Microbiol.">
        <title>The Global Catalogue of Microorganisms (GCM) 10K type strain sequencing project: providing services to taxonomists for standard genome sequencing and annotation.</title>
        <authorList>
            <consortium name="The Broad Institute Genomics Platform"/>
            <consortium name="The Broad Institute Genome Sequencing Center for Infectious Disease"/>
            <person name="Wu L."/>
            <person name="Ma J."/>
        </authorList>
    </citation>
    <scope>NUCLEOTIDE SEQUENCE [LARGE SCALE GENOMIC DNA]</scope>
    <source>
        <strain evidence="9 10">JCM 15395</strain>
    </source>
</reference>
<gene>
    <name evidence="9" type="primary">bla</name>
    <name evidence="9" type="ORF">GCM10009001_35070</name>
</gene>
<sequence length="313" mass="34522">MRTTNSYKSGVRNITLFVVLLSLSILTACANADSDTETTSESNKKNKNETEQTINLDEKFAGIESEFDARIGVFAVDTETNQTVAYHPDERFAYTSTFKVFAAGILLKQNDIQDLEKVITYTKDDVVTYSPVTKKQVDTGMTLLEISEAAIRKSDNTAGNILLEALGGPEEFEKALQKIGDEVTNAERYETELNEFEPGNTRDTSTPRAFAINLKKFALGDLLPDEKRELLNDWMQGNATGDSLIRAGAPDGWKVQDKSGAGAYGTRNDIAVVRPPNREPIVIAIMTRRLEADAEYDDSLVAEAAKITLNAFK</sequence>
<evidence type="ECO:0000256" key="5">
    <source>
        <dbReference type="ARBA" id="ARBA00023251"/>
    </source>
</evidence>
<dbReference type="InterPro" id="IPR012338">
    <property type="entry name" value="Beta-lactam/transpept-like"/>
</dbReference>
<dbReference type="InterPro" id="IPR023650">
    <property type="entry name" value="Beta-lactam_class-A_AS"/>
</dbReference>
<organism evidence="9 10">
    <name type="scientific">Virgibacillus siamensis</name>
    <dbReference type="NCBI Taxonomy" id="480071"/>
    <lineage>
        <taxon>Bacteria</taxon>
        <taxon>Bacillati</taxon>
        <taxon>Bacillota</taxon>
        <taxon>Bacilli</taxon>
        <taxon>Bacillales</taxon>
        <taxon>Bacillaceae</taxon>
        <taxon>Virgibacillus</taxon>
    </lineage>
</organism>
<dbReference type="InterPro" id="IPR045155">
    <property type="entry name" value="Beta-lactam_cat"/>
</dbReference>
<keyword evidence="5 6" id="KW-0046">Antibiotic resistance</keyword>
<evidence type="ECO:0000313" key="9">
    <source>
        <dbReference type="EMBL" id="GAA0614777.1"/>
    </source>
</evidence>
<dbReference type="SUPFAM" id="SSF56601">
    <property type="entry name" value="beta-lactamase/transpeptidase-like"/>
    <property type="match status" value="1"/>
</dbReference>
<keyword evidence="3 7" id="KW-0732">Signal</keyword>
<feature type="domain" description="Beta-lactamase class A catalytic" evidence="8">
    <location>
        <begin position="72"/>
        <end position="287"/>
    </location>
</feature>
<evidence type="ECO:0000256" key="1">
    <source>
        <dbReference type="ARBA" id="ARBA00009009"/>
    </source>
</evidence>
<dbReference type="InterPro" id="IPR000871">
    <property type="entry name" value="Beta-lactam_class-A"/>
</dbReference>
<evidence type="ECO:0000256" key="3">
    <source>
        <dbReference type="ARBA" id="ARBA00022729"/>
    </source>
</evidence>
<feature type="signal peptide" evidence="7">
    <location>
        <begin position="1"/>
        <end position="30"/>
    </location>
</feature>
<dbReference type="Proteomes" id="UP001500866">
    <property type="component" value="Unassembled WGS sequence"/>
</dbReference>
<dbReference type="NCBIfam" id="NF033103">
    <property type="entry name" value="bla_class_A"/>
    <property type="match status" value="1"/>
</dbReference>
<evidence type="ECO:0000256" key="4">
    <source>
        <dbReference type="ARBA" id="ARBA00022801"/>
    </source>
</evidence>
<dbReference type="InterPro" id="IPR058139">
    <property type="entry name" value="BlaC_bacilli"/>
</dbReference>
<dbReference type="EC" id="3.5.2.6" evidence="2 6"/>
<dbReference type="PRINTS" id="PR00118">
    <property type="entry name" value="BLACTAMASEA"/>
</dbReference>
<dbReference type="NCBIfam" id="NF012167">
    <property type="entry name" value="classA_firm"/>
    <property type="match status" value="1"/>
</dbReference>
<protein>
    <recommendedName>
        <fullName evidence="2 6">Beta-lactamase</fullName>
        <ecNumber evidence="2 6">3.5.2.6</ecNumber>
    </recommendedName>
</protein>
<evidence type="ECO:0000256" key="7">
    <source>
        <dbReference type="SAM" id="SignalP"/>
    </source>
</evidence>
<evidence type="ECO:0000313" key="10">
    <source>
        <dbReference type="Proteomes" id="UP001500866"/>
    </source>
</evidence>
<evidence type="ECO:0000256" key="2">
    <source>
        <dbReference type="ARBA" id="ARBA00012865"/>
    </source>
</evidence>
<dbReference type="PROSITE" id="PS00146">
    <property type="entry name" value="BETA_LACTAMASE_A"/>
    <property type="match status" value="1"/>
</dbReference>
<name>A0ABN1GMR5_9BACI</name>
<keyword evidence="4 6" id="KW-0378">Hydrolase</keyword>
<accession>A0ABN1GMR5</accession>
<keyword evidence="10" id="KW-1185">Reference proteome</keyword>
<dbReference type="Pfam" id="PF13354">
    <property type="entry name" value="Beta-lactamase2"/>
    <property type="match status" value="1"/>
</dbReference>
<comment type="catalytic activity">
    <reaction evidence="6">
        <text>a beta-lactam + H2O = a substituted beta-amino acid</text>
        <dbReference type="Rhea" id="RHEA:20401"/>
        <dbReference type="ChEBI" id="CHEBI:15377"/>
        <dbReference type="ChEBI" id="CHEBI:35627"/>
        <dbReference type="ChEBI" id="CHEBI:140347"/>
        <dbReference type="EC" id="3.5.2.6"/>
    </reaction>
</comment>
<dbReference type="Gene3D" id="3.40.710.10">
    <property type="entry name" value="DD-peptidase/beta-lactamase superfamily"/>
    <property type="match status" value="1"/>
</dbReference>
<feature type="chain" id="PRO_5045156238" description="Beta-lactamase" evidence="7">
    <location>
        <begin position="31"/>
        <end position="313"/>
    </location>
</feature>
<proteinExistence type="inferred from homology"/>
<comment type="caution">
    <text evidence="9">The sequence shown here is derived from an EMBL/GenBank/DDBJ whole genome shotgun (WGS) entry which is preliminary data.</text>
</comment>
<dbReference type="PROSITE" id="PS51257">
    <property type="entry name" value="PROKAR_LIPOPROTEIN"/>
    <property type="match status" value="1"/>
</dbReference>
<comment type="similarity">
    <text evidence="1 6">Belongs to the class-A beta-lactamase family.</text>
</comment>
<dbReference type="PANTHER" id="PTHR35333">
    <property type="entry name" value="BETA-LACTAMASE"/>
    <property type="match status" value="1"/>
</dbReference>